<accession>M1PHD6</accession>
<dbReference type="OrthoDB" id="9802264at2"/>
<reference evidence="11" key="1">
    <citation type="journal article" date="2013" name="Stand. Genomic Sci.">
        <title>Complete genome sequence of Desulfocapsa sulfexigens, a marine deltaproteobacterium specialized in disproportionating inorganic sulfur compounds.</title>
        <authorList>
            <person name="Finster K.W."/>
            <person name="Kjeldsen K.U."/>
            <person name="Kube M."/>
            <person name="Reinhardt R."/>
            <person name="Mussmann M."/>
            <person name="Amann R."/>
            <person name="Schreiber L."/>
        </authorList>
    </citation>
    <scope>NUCLEOTIDE SEQUENCE [LARGE SCALE GENOMIC DNA]</scope>
    <source>
        <strain evidence="11">DSM 10523 / SB164P1</strain>
    </source>
</reference>
<organism evidence="10 11">
    <name type="scientific">Desulfocapsa sulfexigens (strain DSM 10523 / SB164P1)</name>
    <dbReference type="NCBI Taxonomy" id="1167006"/>
    <lineage>
        <taxon>Bacteria</taxon>
        <taxon>Pseudomonadati</taxon>
        <taxon>Thermodesulfobacteriota</taxon>
        <taxon>Desulfobulbia</taxon>
        <taxon>Desulfobulbales</taxon>
        <taxon>Desulfocapsaceae</taxon>
        <taxon>Desulfocapsa</taxon>
    </lineage>
</organism>
<feature type="transmembrane region" description="Helical" evidence="7">
    <location>
        <begin position="378"/>
        <end position="398"/>
    </location>
</feature>
<evidence type="ECO:0000256" key="7">
    <source>
        <dbReference type="SAM" id="Phobius"/>
    </source>
</evidence>
<evidence type="ECO:0000256" key="1">
    <source>
        <dbReference type="ARBA" id="ARBA00004651"/>
    </source>
</evidence>
<dbReference type="eggNOG" id="COG0577">
    <property type="taxonomic scope" value="Bacteria"/>
</dbReference>
<dbReference type="PANTHER" id="PTHR30572">
    <property type="entry name" value="MEMBRANE COMPONENT OF TRANSPORTER-RELATED"/>
    <property type="match status" value="1"/>
</dbReference>
<dbReference type="InterPro" id="IPR025857">
    <property type="entry name" value="MacB_PCD"/>
</dbReference>
<evidence type="ECO:0000256" key="6">
    <source>
        <dbReference type="ARBA" id="ARBA00038076"/>
    </source>
</evidence>
<feature type="transmembrane region" description="Helical" evidence="7">
    <location>
        <begin position="345"/>
        <end position="366"/>
    </location>
</feature>
<keyword evidence="2" id="KW-1003">Cell membrane</keyword>
<dbReference type="PANTHER" id="PTHR30572:SF4">
    <property type="entry name" value="ABC TRANSPORTER PERMEASE YTRF"/>
    <property type="match status" value="1"/>
</dbReference>
<comment type="subcellular location">
    <subcellularLocation>
        <location evidence="1">Cell membrane</location>
        <topology evidence="1">Multi-pass membrane protein</topology>
    </subcellularLocation>
</comment>
<dbReference type="Pfam" id="PF02687">
    <property type="entry name" value="FtsX"/>
    <property type="match status" value="1"/>
</dbReference>
<keyword evidence="3 7" id="KW-0812">Transmembrane</keyword>
<dbReference type="AlphaFoldDB" id="M1PHD6"/>
<comment type="similarity">
    <text evidence="6">Belongs to the ABC-4 integral membrane protein family.</text>
</comment>
<dbReference type="Pfam" id="PF12704">
    <property type="entry name" value="MacB_PCD"/>
    <property type="match status" value="1"/>
</dbReference>
<dbReference type="InterPro" id="IPR003838">
    <property type="entry name" value="ABC3_permease_C"/>
</dbReference>
<evidence type="ECO:0000313" key="11">
    <source>
        <dbReference type="Proteomes" id="UP000011721"/>
    </source>
</evidence>
<evidence type="ECO:0000259" key="8">
    <source>
        <dbReference type="Pfam" id="PF02687"/>
    </source>
</evidence>
<keyword evidence="5 7" id="KW-0472">Membrane</keyword>
<sequence length="415" mass="45836">MILQFLLFLRIAYRSLYVHKFRSFLSVLGIVCGVMAVMAMISTGEGAKQEVLGRIEKMGLKNIYIRKVELSEELKKQVAEKQSYGLSLYDVERLQLLTPAITQVGAVRKATLTPVGTGIGITPKILQCTGNYASLLGLKIKEGRFINELDSYRENQVCVIGSSLSRRLGTEGQVGRSVRMNDSLYKIVGILNSYDFDASQTAKINIENFNDIVFLPLKIPKNPTRFGSAMRQFSMLSHIVVEVDRRKNVESVAKLVRRTLELTHSQVLDYNIVVPLELLAQSLAAQRIFNLVLAVTGGVSLLVGGIGIMNIMLATVTERRREIGVRRAVGATEKDIACQFLAESFLLTMCGGVIGLVGGVICVNVIEMWAGWPIRVTIYAMFVPFVLACGTGIFFGFYPAVRAARMDPIQALRTV</sequence>
<evidence type="ECO:0000256" key="4">
    <source>
        <dbReference type="ARBA" id="ARBA00022989"/>
    </source>
</evidence>
<feature type="transmembrane region" description="Helical" evidence="7">
    <location>
        <begin position="24"/>
        <end position="44"/>
    </location>
</feature>
<dbReference type="RefSeq" id="WP_015404701.1">
    <property type="nucleotide sequence ID" value="NC_020304.1"/>
</dbReference>
<dbReference type="EMBL" id="CP003985">
    <property type="protein sequence ID" value="AGF79015.1"/>
    <property type="molecule type" value="Genomic_DNA"/>
</dbReference>
<evidence type="ECO:0000259" key="9">
    <source>
        <dbReference type="Pfam" id="PF12704"/>
    </source>
</evidence>
<feature type="domain" description="ABC3 transporter permease C-terminal" evidence="8">
    <location>
        <begin position="297"/>
        <end position="408"/>
    </location>
</feature>
<dbReference type="HOGENOM" id="CLU_000604_8_0_7"/>
<protein>
    <submittedName>
        <fullName evidence="10">ABC-type antimicrobial peptide transport system, permease component</fullName>
    </submittedName>
</protein>
<dbReference type="GO" id="GO:0022857">
    <property type="term" value="F:transmembrane transporter activity"/>
    <property type="evidence" value="ECO:0007669"/>
    <property type="project" value="TreeGrafter"/>
</dbReference>
<dbReference type="InterPro" id="IPR050250">
    <property type="entry name" value="Macrolide_Exporter_MacB"/>
</dbReference>
<evidence type="ECO:0000256" key="5">
    <source>
        <dbReference type="ARBA" id="ARBA00023136"/>
    </source>
</evidence>
<evidence type="ECO:0000313" key="10">
    <source>
        <dbReference type="EMBL" id="AGF79015.1"/>
    </source>
</evidence>
<proteinExistence type="inferred from homology"/>
<dbReference type="GO" id="GO:0005886">
    <property type="term" value="C:plasma membrane"/>
    <property type="evidence" value="ECO:0007669"/>
    <property type="project" value="UniProtKB-SubCell"/>
</dbReference>
<keyword evidence="4 7" id="KW-1133">Transmembrane helix</keyword>
<evidence type="ECO:0000256" key="3">
    <source>
        <dbReference type="ARBA" id="ARBA00022692"/>
    </source>
</evidence>
<keyword evidence="11" id="KW-1185">Reference proteome</keyword>
<feature type="transmembrane region" description="Helical" evidence="7">
    <location>
        <begin position="288"/>
        <end position="313"/>
    </location>
</feature>
<evidence type="ECO:0000256" key="2">
    <source>
        <dbReference type="ARBA" id="ARBA00022475"/>
    </source>
</evidence>
<dbReference type="Proteomes" id="UP000011721">
    <property type="component" value="Chromosome"/>
</dbReference>
<dbReference type="KEGG" id="dsf:UWK_02478"/>
<dbReference type="STRING" id="1167006.UWK_02478"/>
<feature type="domain" description="MacB-like periplasmic core" evidence="9">
    <location>
        <begin position="23"/>
        <end position="258"/>
    </location>
</feature>
<gene>
    <name evidence="10" type="ordered locus">UWK_02478</name>
</gene>
<name>M1PHD6_DESSD</name>